<sequence>MASHENHSQGTPIASDHIIPSTADPKNATAGSPTVRFASATEEIEPKSISSLDAVPPQNISGQDEDRLKELSQSLHGTNLQERRMSHFAFEPVSLPASRVASNEDSSRETSRQNTYTSSGRPSPHHSPRPSSMHSPPITPAATRSRDAVEGTAKGAPLQKVDAEEDAAAVTPQISPPGTSPSTTNIDDSRPGSSGVTTRPTSVSEYGATSRHSAFSIGPGTHDSSVPVSRETSPSRVTAPVYSRPFTPAGEPNDPYAASKRAPPNRNLDAIDPRFKFTALGSKHRATPSSSSTNLPRSSRSAVDVHSSSSSNNLSEKRHSHLFGGGHKDHLSHLHDESSSTVSSKHGSMSELKRFLKIGGHHKSKRTASPTPSAKSGKSGTKTPPHHRTPQQLPFGDDHGLQSKYGKFGKVLGAGAGGSVRLMKRSSDGTTFAVKEFRARHSYETEKEYAKKVTAEFCVGSTLHHGNIIETLDIVHEKGKWYEVMEYAPYDLFAIVMTGKMSREEISCSFLQILSGVTYLHSMGLAHRDLKLDNVVVNEHGIMKIIDFGSASVFKYPFENGITLASGIVGSDPYLAPEVYDERKYDPQPADIWSLAIIFCCMSLRRFPWKMPRMTDNSYKLFASPPTPGTDIRRLSDTPAPSKSTNDLDVPARDAIPESKPAPKPEIPINTSNGAIAPVKPEVIKGPWRLLRLLPRESRHIIGRMLEIDPKKRATLEEVLDDPWVSGTNICRQVGGDVYHAPGHTHTLEPPASQPPPGK</sequence>
<dbReference type="OrthoDB" id="6513151at2759"/>
<evidence type="ECO:0000256" key="7">
    <source>
        <dbReference type="ARBA" id="ARBA00047899"/>
    </source>
</evidence>
<evidence type="ECO:0000256" key="1">
    <source>
        <dbReference type="ARBA" id="ARBA00012513"/>
    </source>
</evidence>
<dbReference type="GO" id="GO:0000122">
    <property type="term" value="P:negative regulation of transcription by RNA polymerase II"/>
    <property type="evidence" value="ECO:0007669"/>
    <property type="project" value="EnsemblFungi"/>
</dbReference>
<feature type="compositionally biased region" description="Polar residues" evidence="10">
    <location>
        <begin position="367"/>
        <end position="382"/>
    </location>
</feature>
<dbReference type="CDD" id="cd13994">
    <property type="entry name" value="STKc_HAL4_like"/>
    <property type="match status" value="1"/>
</dbReference>
<dbReference type="InterPro" id="IPR011009">
    <property type="entry name" value="Kinase-like_dom_sf"/>
</dbReference>
<evidence type="ECO:0000256" key="8">
    <source>
        <dbReference type="ARBA" id="ARBA00048679"/>
    </source>
</evidence>
<evidence type="ECO:0000256" key="4">
    <source>
        <dbReference type="ARBA" id="ARBA00022741"/>
    </source>
</evidence>
<dbReference type="STRING" id="576137.A0A1L7XIT8"/>
<dbReference type="PROSITE" id="PS50011">
    <property type="entry name" value="PROTEIN_KINASE_DOM"/>
    <property type="match status" value="1"/>
</dbReference>
<dbReference type="InterPro" id="IPR017441">
    <property type="entry name" value="Protein_kinase_ATP_BS"/>
</dbReference>
<gene>
    <name evidence="12" type="ORF">PAC_14852</name>
</gene>
<feature type="binding site" evidence="9">
    <location>
        <position position="435"/>
    </location>
    <ligand>
        <name>ATP</name>
        <dbReference type="ChEBI" id="CHEBI:30616"/>
    </ligand>
</feature>
<evidence type="ECO:0000256" key="5">
    <source>
        <dbReference type="ARBA" id="ARBA00022777"/>
    </source>
</evidence>
<dbReference type="GO" id="GO:0005829">
    <property type="term" value="C:cytosol"/>
    <property type="evidence" value="ECO:0007669"/>
    <property type="project" value="TreeGrafter"/>
</dbReference>
<evidence type="ECO:0000256" key="6">
    <source>
        <dbReference type="ARBA" id="ARBA00022840"/>
    </source>
</evidence>
<feature type="region of interest" description="Disordered" evidence="10">
    <location>
        <begin position="1"/>
        <end position="398"/>
    </location>
</feature>
<reference evidence="12 13" key="1">
    <citation type="submission" date="2016-03" db="EMBL/GenBank/DDBJ databases">
        <authorList>
            <person name="Ploux O."/>
        </authorList>
    </citation>
    <scope>NUCLEOTIDE SEQUENCE [LARGE SCALE GENOMIC DNA]</scope>
    <source>
        <strain evidence="12 13">UAMH 11012</strain>
    </source>
</reference>
<dbReference type="AlphaFoldDB" id="A0A1L7XIT8"/>
<dbReference type="Pfam" id="PF00069">
    <property type="entry name" value="Pkinase"/>
    <property type="match status" value="1"/>
</dbReference>
<feature type="compositionally biased region" description="Basic residues" evidence="10">
    <location>
        <begin position="355"/>
        <end position="366"/>
    </location>
</feature>
<feature type="compositionally biased region" description="Basic and acidic residues" evidence="10">
    <location>
        <begin position="326"/>
        <end position="338"/>
    </location>
</feature>
<keyword evidence="6 9" id="KW-0067">ATP-binding</keyword>
<dbReference type="Proteomes" id="UP000184330">
    <property type="component" value="Unassembled WGS sequence"/>
</dbReference>
<dbReference type="SMART" id="SM00220">
    <property type="entry name" value="S_TKc"/>
    <property type="match status" value="1"/>
</dbReference>
<feature type="compositionally biased region" description="Basic and acidic residues" evidence="10">
    <location>
        <begin position="650"/>
        <end position="663"/>
    </location>
</feature>
<keyword evidence="4 9" id="KW-0547">Nucleotide-binding</keyword>
<feature type="compositionally biased region" description="Polar residues" evidence="10">
    <location>
        <begin position="71"/>
        <end position="80"/>
    </location>
</feature>
<proteinExistence type="predicted"/>
<evidence type="ECO:0000259" key="11">
    <source>
        <dbReference type="PROSITE" id="PS50011"/>
    </source>
</evidence>
<evidence type="ECO:0000256" key="3">
    <source>
        <dbReference type="ARBA" id="ARBA00022679"/>
    </source>
</evidence>
<dbReference type="EC" id="2.7.11.1" evidence="1"/>
<keyword evidence="5 12" id="KW-0418">Kinase</keyword>
<keyword evidence="2" id="KW-0723">Serine/threonine-protein kinase</keyword>
<feature type="region of interest" description="Disordered" evidence="10">
    <location>
        <begin position="620"/>
        <end position="673"/>
    </location>
</feature>
<evidence type="ECO:0000313" key="12">
    <source>
        <dbReference type="EMBL" id="CZR64952.1"/>
    </source>
</evidence>
<comment type="catalytic activity">
    <reaction evidence="7">
        <text>L-threonyl-[protein] + ATP = O-phospho-L-threonyl-[protein] + ADP + H(+)</text>
        <dbReference type="Rhea" id="RHEA:46608"/>
        <dbReference type="Rhea" id="RHEA-COMP:11060"/>
        <dbReference type="Rhea" id="RHEA-COMP:11605"/>
        <dbReference type="ChEBI" id="CHEBI:15378"/>
        <dbReference type="ChEBI" id="CHEBI:30013"/>
        <dbReference type="ChEBI" id="CHEBI:30616"/>
        <dbReference type="ChEBI" id="CHEBI:61977"/>
        <dbReference type="ChEBI" id="CHEBI:456216"/>
        <dbReference type="EC" id="2.7.11.1"/>
    </reaction>
</comment>
<evidence type="ECO:0000256" key="2">
    <source>
        <dbReference type="ARBA" id="ARBA00022527"/>
    </source>
</evidence>
<keyword evidence="13" id="KW-1185">Reference proteome</keyword>
<dbReference type="SUPFAM" id="SSF56112">
    <property type="entry name" value="Protein kinase-like (PK-like)"/>
    <property type="match status" value="1"/>
</dbReference>
<dbReference type="FunFam" id="1.10.510.10:FF:000595">
    <property type="entry name" value="Protein kinase, putative (AFU_orthologue AFUA_5G11840)"/>
    <property type="match status" value="1"/>
</dbReference>
<accession>A0A1L7XIT8</accession>
<feature type="domain" description="Protein kinase" evidence="11">
    <location>
        <begin position="406"/>
        <end position="725"/>
    </location>
</feature>
<evidence type="ECO:0000256" key="10">
    <source>
        <dbReference type="SAM" id="MobiDB-lite"/>
    </source>
</evidence>
<keyword evidence="3" id="KW-0808">Transferase</keyword>
<feature type="compositionally biased region" description="Polar residues" evidence="10">
    <location>
        <begin position="180"/>
        <end position="204"/>
    </location>
</feature>
<dbReference type="InterPro" id="IPR000719">
    <property type="entry name" value="Prot_kinase_dom"/>
</dbReference>
<dbReference type="PROSITE" id="PS00107">
    <property type="entry name" value="PROTEIN_KINASE_ATP"/>
    <property type="match status" value="1"/>
</dbReference>
<dbReference type="PANTHER" id="PTHR24343:SF137">
    <property type="entry name" value="SERINE_THREONINE-PROTEIN KINASE HRK1"/>
    <property type="match status" value="1"/>
</dbReference>
<evidence type="ECO:0000313" key="13">
    <source>
        <dbReference type="Proteomes" id="UP000184330"/>
    </source>
</evidence>
<dbReference type="InterPro" id="IPR008271">
    <property type="entry name" value="Ser/Thr_kinase_AS"/>
</dbReference>
<dbReference type="GO" id="GO:0004674">
    <property type="term" value="F:protein serine/threonine kinase activity"/>
    <property type="evidence" value="ECO:0007669"/>
    <property type="project" value="UniProtKB-KW"/>
</dbReference>
<dbReference type="GO" id="GO:0006808">
    <property type="term" value="P:regulation of nitrogen utilization"/>
    <property type="evidence" value="ECO:0007669"/>
    <property type="project" value="EnsemblFungi"/>
</dbReference>
<feature type="compositionally biased region" description="Low complexity" evidence="10">
    <location>
        <begin position="287"/>
        <end position="314"/>
    </location>
</feature>
<dbReference type="PROSITE" id="PS00108">
    <property type="entry name" value="PROTEIN_KINASE_ST"/>
    <property type="match status" value="1"/>
</dbReference>
<evidence type="ECO:0000256" key="9">
    <source>
        <dbReference type="PROSITE-ProRule" id="PRU10141"/>
    </source>
</evidence>
<comment type="catalytic activity">
    <reaction evidence="8">
        <text>L-seryl-[protein] + ATP = O-phospho-L-seryl-[protein] + ADP + H(+)</text>
        <dbReference type="Rhea" id="RHEA:17989"/>
        <dbReference type="Rhea" id="RHEA-COMP:9863"/>
        <dbReference type="Rhea" id="RHEA-COMP:11604"/>
        <dbReference type="ChEBI" id="CHEBI:15378"/>
        <dbReference type="ChEBI" id="CHEBI:29999"/>
        <dbReference type="ChEBI" id="CHEBI:30616"/>
        <dbReference type="ChEBI" id="CHEBI:83421"/>
        <dbReference type="ChEBI" id="CHEBI:456216"/>
        <dbReference type="EC" id="2.7.11.1"/>
    </reaction>
</comment>
<dbReference type="Gene3D" id="1.10.510.10">
    <property type="entry name" value="Transferase(Phosphotransferase) domain 1"/>
    <property type="match status" value="2"/>
</dbReference>
<dbReference type="PANTHER" id="PTHR24343">
    <property type="entry name" value="SERINE/THREONINE KINASE"/>
    <property type="match status" value="1"/>
</dbReference>
<protein>
    <recommendedName>
        <fullName evidence="1">non-specific serine/threonine protein kinase</fullName>
        <ecNumber evidence="1">2.7.11.1</ecNumber>
    </recommendedName>
</protein>
<organism evidence="12 13">
    <name type="scientific">Phialocephala subalpina</name>
    <dbReference type="NCBI Taxonomy" id="576137"/>
    <lineage>
        <taxon>Eukaryota</taxon>
        <taxon>Fungi</taxon>
        <taxon>Dikarya</taxon>
        <taxon>Ascomycota</taxon>
        <taxon>Pezizomycotina</taxon>
        <taxon>Leotiomycetes</taxon>
        <taxon>Helotiales</taxon>
        <taxon>Mollisiaceae</taxon>
        <taxon>Phialocephala</taxon>
        <taxon>Phialocephala fortinii species complex</taxon>
    </lineage>
</organism>
<feature type="compositionally biased region" description="Polar residues" evidence="10">
    <location>
        <begin position="222"/>
        <end position="236"/>
    </location>
</feature>
<dbReference type="GO" id="GO:0005524">
    <property type="term" value="F:ATP binding"/>
    <property type="evidence" value="ECO:0007669"/>
    <property type="project" value="UniProtKB-UniRule"/>
</dbReference>
<name>A0A1L7XIT8_9HELO</name>
<dbReference type="EMBL" id="FJOG01000028">
    <property type="protein sequence ID" value="CZR64952.1"/>
    <property type="molecule type" value="Genomic_DNA"/>
</dbReference>